<dbReference type="EMBL" id="BORS01000012">
    <property type="protein sequence ID" value="GIO43691.1"/>
    <property type="molecule type" value="Genomic_DNA"/>
</dbReference>
<accession>A0A920CKA5</accession>
<evidence type="ECO:0000313" key="4">
    <source>
        <dbReference type="EMBL" id="GIO43691.1"/>
    </source>
</evidence>
<dbReference type="Gene3D" id="3.40.630.30">
    <property type="match status" value="1"/>
</dbReference>
<dbReference type="CDD" id="cd04301">
    <property type="entry name" value="NAT_SF"/>
    <property type="match status" value="1"/>
</dbReference>
<evidence type="ECO:0000256" key="2">
    <source>
        <dbReference type="ARBA" id="ARBA00023315"/>
    </source>
</evidence>
<keyword evidence="5" id="KW-1185">Reference proteome</keyword>
<dbReference type="PROSITE" id="PS51186">
    <property type="entry name" value="GNAT"/>
    <property type="match status" value="1"/>
</dbReference>
<dbReference type="SUPFAM" id="SSF55729">
    <property type="entry name" value="Acyl-CoA N-acyltransferases (Nat)"/>
    <property type="match status" value="1"/>
</dbReference>
<dbReference type="Proteomes" id="UP000678895">
    <property type="component" value="Unassembled WGS sequence"/>
</dbReference>
<dbReference type="PANTHER" id="PTHR43877">
    <property type="entry name" value="AMINOALKYLPHOSPHONATE N-ACETYLTRANSFERASE-RELATED-RELATED"/>
    <property type="match status" value="1"/>
</dbReference>
<keyword evidence="1" id="KW-0808">Transferase</keyword>
<evidence type="ECO:0000313" key="5">
    <source>
        <dbReference type="Proteomes" id="UP000678895"/>
    </source>
</evidence>
<evidence type="ECO:0000256" key="1">
    <source>
        <dbReference type="ARBA" id="ARBA00022679"/>
    </source>
</evidence>
<protein>
    <recommendedName>
        <fullName evidence="3">N-acetyltransferase domain-containing protein</fullName>
    </recommendedName>
</protein>
<comment type="caution">
    <text evidence="4">The sequence shown here is derived from an EMBL/GenBank/DDBJ whole genome shotgun (WGS) entry which is preliminary data.</text>
</comment>
<organism evidence="4 5">
    <name type="scientific">Paenibacillus apis</name>
    <dbReference type="NCBI Taxonomy" id="1792174"/>
    <lineage>
        <taxon>Bacteria</taxon>
        <taxon>Bacillati</taxon>
        <taxon>Bacillota</taxon>
        <taxon>Bacilli</taxon>
        <taxon>Bacillales</taxon>
        <taxon>Paenibacillaceae</taxon>
        <taxon>Paenibacillus</taxon>
    </lineage>
</organism>
<dbReference type="GO" id="GO:0016747">
    <property type="term" value="F:acyltransferase activity, transferring groups other than amino-acyl groups"/>
    <property type="evidence" value="ECO:0007669"/>
    <property type="project" value="InterPro"/>
</dbReference>
<dbReference type="PANTHER" id="PTHR43877:SF2">
    <property type="entry name" value="AMINOALKYLPHOSPHONATE N-ACETYLTRANSFERASE-RELATED"/>
    <property type="match status" value="1"/>
</dbReference>
<proteinExistence type="predicted"/>
<dbReference type="InterPro" id="IPR050832">
    <property type="entry name" value="Bact_Acetyltransf"/>
</dbReference>
<dbReference type="InterPro" id="IPR016181">
    <property type="entry name" value="Acyl_CoA_acyltransferase"/>
</dbReference>
<gene>
    <name evidence="4" type="ORF">J41TS4_34490</name>
</gene>
<dbReference type="InterPro" id="IPR000182">
    <property type="entry name" value="GNAT_dom"/>
</dbReference>
<feature type="domain" description="N-acetyltransferase" evidence="3">
    <location>
        <begin position="34"/>
        <end position="180"/>
    </location>
</feature>
<keyword evidence="2" id="KW-0012">Acyltransferase</keyword>
<dbReference type="RefSeq" id="WP_301628958.1">
    <property type="nucleotide sequence ID" value="NZ_BORS01000012.1"/>
</dbReference>
<evidence type="ECO:0000259" key="3">
    <source>
        <dbReference type="PROSITE" id="PS51186"/>
    </source>
</evidence>
<sequence>MNEINKVTGSVQAGHMDFRIDLAEDTDAALIRDLLVETATWMNAAGIEQWYPQQFTEELIRSYLREREIFLCMDGEVPAGMFTLQSSDPDYWGELNDESFHYLHRLLVRASYRGIGLSRALIYWAARYSREQGKQGLRFDCWDQNRKLNPYYESLGMVPQGKGTIGERSYILYQMASDVYRSV</sequence>
<reference evidence="4" key="1">
    <citation type="submission" date="2021-03" db="EMBL/GenBank/DDBJ databases">
        <title>Antimicrobial resistance genes in bacteria isolated from Japanese honey, and their potential for conferring macrolide and lincosamide resistance in the American foulbrood pathogen Paenibacillus larvae.</title>
        <authorList>
            <person name="Okamoto M."/>
            <person name="Kumagai M."/>
            <person name="Kanamori H."/>
            <person name="Takamatsu D."/>
        </authorList>
    </citation>
    <scope>NUCLEOTIDE SEQUENCE</scope>
    <source>
        <strain evidence="4">J41TS4</strain>
    </source>
</reference>
<name>A0A920CKA5_9BACL</name>
<dbReference type="Pfam" id="PF00583">
    <property type="entry name" value="Acetyltransf_1"/>
    <property type="match status" value="1"/>
</dbReference>
<dbReference type="AlphaFoldDB" id="A0A920CKA5"/>